<dbReference type="VEuPathDB" id="FungiDB:SAPIO_CDS7763"/>
<dbReference type="Gene3D" id="3.40.50.850">
    <property type="entry name" value="Isochorismatase-like"/>
    <property type="match status" value="1"/>
</dbReference>
<dbReference type="InterPro" id="IPR036380">
    <property type="entry name" value="Isochorismatase-like_sf"/>
</dbReference>
<dbReference type="OMA" id="HEILEMH"/>
<dbReference type="InterPro" id="IPR053152">
    <property type="entry name" value="Hydrolase_YcaC-like"/>
</dbReference>
<dbReference type="Proteomes" id="UP000028545">
    <property type="component" value="Unassembled WGS sequence"/>
</dbReference>
<name>A0A084G2M6_PSEDA</name>
<dbReference type="SUPFAM" id="SSF52499">
    <property type="entry name" value="Isochorismatase-like hydrolases"/>
    <property type="match status" value="1"/>
</dbReference>
<organism evidence="3 4">
    <name type="scientific">Pseudallescheria apiosperma</name>
    <name type="common">Scedosporium apiospermum</name>
    <dbReference type="NCBI Taxonomy" id="563466"/>
    <lineage>
        <taxon>Eukaryota</taxon>
        <taxon>Fungi</taxon>
        <taxon>Dikarya</taxon>
        <taxon>Ascomycota</taxon>
        <taxon>Pezizomycotina</taxon>
        <taxon>Sordariomycetes</taxon>
        <taxon>Hypocreomycetidae</taxon>
        <taxon>Microascales</taxon>
        <taxon>Microascaceae</taxon>
        <taxon>Scedosporium</taxon>
    </lineage>
</organism>
<protein>
    <recommendedName>
        <fullName evidence="2">Isochorismatase-like domain-containing protein</fullName>
    </recommendedName>
</protein>
<comment type="similarity">
    <text evidence="1">Belongs to the isochorismatase family.</text>
</comment>
<dbReference type="EMBL" id="JOWA01000110">
    <property type="protein sequence ID" value="KEZ41588.1"/>
    <property type="molecule type" value="Genomic_DNA"/>
</dbReference>
<dbReference type="AlphaFoldDB" id="A0A084G2M6"/>
<dbReference type="InterPro" id="IPR000868">
    <property type="entry name" value="Isochorismatase-like_dom"/>
</dbReference>
<reference evidence="3 4" key="1">
    <citation type="journal article" date="2014" name="Genome Announc.">
        <title>Draft genome sequence of the pathogenic fungus Scedosporium apiospermum.</title>
        <authorList>
            <person name="Vandeputte P."/>
            <person name="Ghamrawi S."/>
            <person name="Rechenmann M."/>
            <person name="Iltis A."/>
            <person name="Giraud S."/>
            <person name="Fleury M."/>
            <person name="Thornton C."/>
            <person name="Delhaes L."/>
            <person name="Meyer W."/>
            <person name="Papon N."/>
            <person name="Bouchara J.P."/>
        </authorList>
    </citation>
    <scope>NUCLEOTIDE SEQUENCE [LARGE SCALE GENOMIC DNA]</scope>
    <source>
        <strain evidence="3 4">IHEM 14462</strain>
    </source>
</reference>
<sequence>MLSSQYKSPSLTLAYTVTSIMVDIQEGLINMVKDWDTALFKSNIMAHSALAQVFNLPVIISSSASVGPNGIVPKELVAMHPNDTIIDRSGEVNAWDSKDFRNAVQASGKTQIIVAGIMTDIWHNVPVLSLREEGYGV</sequence>
<gene>
    <name evidence="3" type="ORF">SAPIO_CDS7763</name>
</gene>
<dbReference type="GeneID" id="27726835"/>
<dbReference type="PANTHER" id="PTHR43559:SF3">
    <property type="entry name" value="HYDROLASE YCAC-RELATED"/>
    <property type="match status" value="1"/>
</dbReference>
<dbReference type="PANTHER" id="PTHR43559">
    <property type="entry name" value="HYDROLASE YCAC-RELATED"/>
    <property type="match status" value="1"/>
</dbReference>
<dbReference type="OrthoDB" id="167809at2759"/>
<evidence type="ECO:0000313" key="3">
    <source>
        <dbReference type="EMBL" id="KEZ41588.1"/>
    </source>
</evidence>
<dbReference type="RefSeq" id="XP_016641387.1">
    <property type="nucleotide sequence ID" value="XM_016789560.1"/>
</dbReference>
<evidence type="ECO:0000256" key="1">
    <source>
        <dbReference type="ARBA" id="ARBA00006336"/>
    </source>
</evidence>
<accession>A0A084G2M6</accession>
<keyword evidence="4" id="KW-1185">Reference proteome</keyword>
<dbReference type="KEGG" id="sapo:SAPIO_CDS7763"/>
<comment type="caution">
    <text evidence="3">The sequence shown here is derived from an EMBL/GenBank/DDBJ whole genome shotgun (WGS) entry which is preliminary data.</text>
</comment>
<evidence type="ECO:0000313" key="4">
    <source>
        <dbReference type="Proteomes" id="UP000028545"/>
    </source>
</evidence>
<feature type="domain" description="Isochorismatase-like" evidence="2">
    <location>
        <begin position="20"/>
        <end position="137"/>
    </location>
</feature>
<proteinExistence type="inferred from homology"/>
<dbReference type="HOGENOM" id="CLU_066901_2_0_1"/>
<dbReference type="Pfam" id="PF00857">
    <property type="entry name" value="Isochorismatase"/>
    <property type="match status" value="1"/>
</dbReference>
<evidence type="ECO:0000259" key="2">
    <source>
        <dbReference type="Pfam" id="PF00857"/>
    </source>
</evidence>